<dbReference type="eggNOG" id="ENOG5033KHY">
    <property type="taxonomic scope" value="Bacteria"/>
</dbReference>
<dbReference type="Proteomes" id="UP000014155">
    <property type="component" value="Unassembled WGS sequence"/>
</dbReference>
<evidence type="ECO:0000259" key="1">
    <source>
        <dbReference type="Pfam" id="PF07238"/>
    </source>
</evidence>
<dbReference type="GO" id="GO:0035438">
    <property type="term" value="F:cyclic-di-GMP binding"/>
    <property type="evidence" value="ECO:0007669"/>
    <property type="project" value="InterPro"/>
</dbReference>
<dbReference type="STRING" id="1195236.CTER_4859"/>
<comment type="caution">
    <text evidence="2">The sequence shown here is derived from an EMBL/GenBank/DDBJ whole genome shotgun (WGS) entry which is preliminary data.</text>
</comment>
<organism evidence="2 3">
    <name type="scientific">Ruminiclostridium cellobioparum subsp. termitidis CT1112</name>
    <dbReference type="NCBI Taxonomy" id="1195236"/>
    <lineage>
        <taxon>Bacteria</taxon>
        <taxon>Bacillati</taxon>
        <taxon>Bacillota</taxon>
        <taxon>Clostridia</taxon>
        <taxon>Eubacteriales</taxon>
        <taxon>Oscillospiraceae</taxon>
        <taxon>Ruminiclostridium</taxon>
    </lineage>
</organism>
<evidence type="ECO:0000313" key="2">
    <source>
        <dbReference type="EMBL" id="EMS69550.1"/>
    </source>
</evidence>
<dbReference type="PATRIC" id="fig|1195236.3.peg.5046"/>
<evidence type="ECO:0000313" key="3">
    <source>
        <dbReference type="Proteomes" id="UP000014155"/>
    </source>
</evidence>
<dbReference type="RefSeq" id="WP_004629789.1">
    <property type="nucleotide sequence ID" value="NZ_AORV01000065.1"/>
</dbReference>
<dbReference type="EMBL" id="AORV01000065">
    <property type="protein sequence ID" value="EMS69550.1"/>
    <property type="molecule type" value="Genomic_DNA"/>
</dbReference>
<accession>S0FFD1</accession>
<dbReference type="SUPFAM" id="SSF141371">
    <property type="entry name" value="PilZ domain-like"/>
    <property type="match status" value="1"/>
</dbReference>
<keyword evidence="3" id="KW-1185">Reference proteome</keyword>
<protein>
    <submittedName>
        <fullName evidence="2">PilZ domain-containing protein</fullName>
    </submittedName>
</protein>
<dbReference type="InterPro" id="IPR009875">
    <property type="entry name" value="PilZ_domain"/>
</dbReference>
<dbReference type="AlphaFoldDB" id="S0FFD1"/>
<name>S0FFD1_RUMCE</name>
<gene>
    <name evidence="2" type="ORF">CTER_4859</name>
</gene>
<sequence length="213" mass="24450">MQKTNLVLRHYNKLKPINCTFISGDTNKIFTVKISDSENHVAEMIKGDPVLIGMMDERENLTVNGGSVVGVNPKEEQYIICSNNVINIAKELEKRQYERFPTSLLGEVKLLESNKRESACIKDFSYSGMCIYSPGDFEIDDLIEINVFLSNSVSKYDATVIRKSKNFGRNEYGIQIIHRDKNSMYSTEAQLTNMVQAEKELIYRHLINARYKF</sequence>
<proteinExistence type="predicted"/>
<dbReference type="Gene3D" id="2.40.10.220">
    <property type="entry name" value="predicted glycosyltransferase like domains"/>
    <property type="match status" value="1"/>
</dbReference>
<feature type="domain" description="PilZ" evidence="1">
    <location>
        <begin position="93"/>
        <end position="183"/>
    </location>
</feature>
<dbReference type="Pfam" id="PF07238">
    <property type="entry name" value="PilZ"/>
    <property type="match status" value="1"/>
</dbReference>
<reference evidence="2 3" key="1">
    <citation type="journal article" date="2013" name="Genome Announc.">
        <title>Draft Genome Sequence of the Cellulolytic, Mesophilic, Anaerobic Bacterium Clostridium termitidis Strain CT1112 (DSM 5398).</title>
        <authorList>
            <person name="Lal S."/>
            <person name="Ramachandran U."/>
            <person name="Zhang X."/>
            <person name="Munir R."/>
            <person name="Sparling R."/>
            <person name="Levin D.B."/>
        </authorList>
    </citation>
    <scope>NUCLEOTIDE SEQUENCE [LARGE SCALE GENOMIC DNA]</scope>
    <source>
        <strain evidence="2 3">CT1112</strain>
    </source>
</reference>